<gene>
    <name evidence="1" type="ORF">PtrM4_031840</name>
</gene>
<reference evidence="1" key="1">
    <citation type="journal article" date="2018" name="BMC Genomics">
        <title>Comparative genomics of the wheat fungal pathogen Pyrenophora tritici-repentis reveals chromosomal variations and genome plasticity.</title>
        <authorList>
            <person name="Moolhuijzen P."/>
            <person name="See P.T."/>
            <person name="Hane J.K."/>
            <person name="Shi G."/>
            <person name="Liu Z."/>
            <person name="Oliver R.P."/>
            <person name="Moffat C.S."/>
        </authorList>
    </citation>
    <scope>NUCLEOTIDE SEQUENCE [LARGE SCALE GENOMIC DNA]</scope>
    <source>
        <strain evidence="1">M4</strain>
    </source>
</reference>
<organism evidence="1 2">
    <name type="scientific">Pyrenophora tritici-repentis</name>
    <dbReference type="NCBI Taxonomy" id="45151"/>
    <lineage>
        <taxon>Eukaryota</taxon>
        <taxon>Fungi</taxon>
        <taxon>Dikarya</taxon>
        <taxon>Ascomycota</taxon>
        <taxon>Pezizomycotina</taxon>
        <taxon>Dothideomycetes</taxon>
        <taxon>Pleosporomycetidae</taxon>
        <taxon>Pleosporales</taxon>
        <taxon>Pleosporineae</taxon>
        <taxon>Pleosporaceae</taxon>
        <taxon>Pyrenophora</taxon>
    </lineage>
</organism>
<proteinExistence type="predicted"/>
<dbReference type="RefSeq" id="XP_065966184.1">
    <property type="nucleotide sequence ID" value="XM_066103982.1"/>
</dbReference>
<comment type="caution">
    <text evidence="1">The sequence shown here is derived from an EMBL/GenBank/DDBJ whole genome shotgun (WGS) entry which is preliminary data.</text>
</comment>
<evidence type="ECO:0000313" key="2">
    <source>
        <dbReference type="Proteomes" id="UP000245464"/>
    </source>
</evidence>
<evidence type="ECO:0000313" key="1">
    <source>
        <dbReference type="EMBL" id="KAF7578944.1"/>
    </source>
</evidence>
<dbReference type="Proteomes" id="UP000245464">
    <property type="component" value="Chromosome 1"/>
</dbReference>
<dbReference type="KEGG" id="ptrr:90954493"/>
<name>A0A834SAL7_9PLEO</name>
<dbReference type="EMBL" id="NQIK02000001">
    <property type="protein sequence ID" value="KAF7578944.1"/>
    <property type="molecule type" value="Genomic_DNA"/>
</dbReference>
<accession>A0A834SAL7</accession>
<dbReference type="AlphaFoldDB" id="A0A834SAL7"/>
<protein>
    <submittedName>
        <fullName evidence="1">Uncharacterized protein</fullName>
    </submittedName>
</protein>
<sequence>MVARLRPFRRVRTHVDNDAVPAIDDDAAMPGGKRFAKALAGHNALLESIVVFCL</sequence>
<dbReference type="GeneID" id="90954493"/>